<dbReference type="Pfam" id="PF00583">
    <property type="entry name" value="Acetyltransf_1"/>
    <property type="match status" value="1"/>
</dbReference>
<name>E2SFK4_9ACTN</name>
<feature type="domain" description="N-acetyltransferase" evidence="3">
    <location>
        <begin position="1"/>
        <end position="150"/>
    </location>
</feature>
<dbReference type="Gene3D" id="3.40.630.30">
    <property type="match status" value="1"/>
</dbReference>
<dbReference type="PANTHER" id="PTHR43877:SF2">
    <property type="entry name" value="AMINOALKYLPHOSPHONATE N-ACETYLTRANSFERASE-RELATED"/>
    <property type="match status" value="1"/>
</dbReference>
<evidence type="ECO:0000259" key="3">
    <source>
        <dbReference type="PROSITE" id="PS51186"/>
    </source>
</evidence>
<keyword evidence="1" id="KW-0808">Transferase</keyword>
<dbReference type="HOGENOM" id="CLU_013985_11_6_11"/>
<proteinExistence type="predicted"/>
<dbReference type="PANTHER" id="PTHR43877">
    <property type="entry name" value="AMINOALKYLPHOSPHONATE N-ACETYLTRANSFERASE-RELATED-RELATED"/>
    <property type="match status" value="1"/>
</dbReference>
<gene>
    <name evidence="4" type="ORF">HMPREF0063_12813</name>
</gene>
<dbReference type="STRING" id="585531.HMPREF0063_12813"/>
<accession>E2SFK4</accession>
<dbReference type="RefSeq" id="WP_007079468.1">
    <property type="nucleotide sequence ID" value="NZ_CM001024.1"/>
</dbReference>
<evidence type="ECO:0000313" key="5">
    <source>
        <dbReference type="Proteomes" id="UP000003111"/>
    </source>
</evidence>
<evidence type="ECO:0000313" key="4">
    <source>
        <dbReference type="EMBL" id="EFQ82105.1"/>
    </source>
</evidence>
<evidence type="ECO:0000256" key="1">
    <source>
        <dbReference type="ARBA" id="ARBA00022679"/>
    </source>
</evidence>
<protein>
    <submittedName>
        <fullName evidence="4">Acetyltransferase, GNAT family</fullName>
    </submittedName>
</protein>
<dbReference type="InterPro" id="IPR050832">
    <property type="entry name" value="Bact_Acetyltransf"/>
</dbReference>
<dbReference type="InterPro" id="IPR000182">
    <property type="entry name" value="GNAT_dom"/>
</dbReference>
<dbReference type="EMBL" id="ACLF03000012">
    <property type="protein sequence ID" value="EFQ82105.1"/>
    <property type="molecule type" value="Genomic_DNA"/>
</dbReference>
<dbReference type="Proteomes" id="UP000003111">
    <property type="component" value="Unassembled WGS sequence"/>
</dbReference>
<sequence>MSIDPVDPAHPDAQQCLKAYFAELAVRFPGGFDAGVDDLDAFRGGRGLFLVARDDREPVACGALQSIAAGIDEVKRMWVDPRRRGTGLGGRMLRALEQQAVTRGRSVVRLDTHAVLTDAVAMYRRAGYVEIDRYNDNPYAQHWFEKRLGPAEGPPRP</sequence>
<organism evidence="4 5">
    <name type="scientific">Aeromicrobium marinum DSM 15272</name>
    <dbReference type="NCBI Taxonomy" id="585531"/>
    <lineage>
        <taxon>Bacteria</taxon>
        <taxon>Bacillati</taxon>
        <taxon>Actinomycetota</taxon>
        <taxon>Actinomycetes</taxon>
        <taxon>Propionibacteriales</taxon>
        <taxon>Nocardioidaceae</taxon>
        <taxon>Aeromicrobium</taxon>
    </lineage>
</organism>
<dbReference type="PROSITE" id="PS51186">
    <property type="entry name" value="GNAT"/>
    <property type="match status" value="1"/>
</dbReference>
<dbReference type="GO" id="GO:0016747">
    <property type="term" value="F:acyltransferase activity, transferring groups other than amino-acyl groups"/>
    <property type="evidence" value="ECO:0007669"/>
    <property type="project" value="InterPro"/>
</dbReference>
<reference evidence="4" key="1">
    <citation type="submission" date="2010-08" db="EMBL/GenBank/DDBJ databases">
        <authorList>
            <person name="Muzny D."/>
            <person name="Qin X."/>
            <person name="Buhay C."/>
            <person name="Dugan-Rocha S."/>
            <person name="Ding Y."/>
            <person name="Chen G."/>
            <person name="Hawes A."/>
            <person name="Holder M."/>
            <person name="Jhangiani S."/>
            <person name="Johnson A."/>
            <person name="Khan Z."/>
            <person name="Li Z."/>
            <person name="Liu W."/>
            <person name="Liu X."/>
            <person name="Perez L."/>
            <person name="Shen H."/>
            <person name="Wang Q."/>
            <person name="Watt J."/>
            <person name="Xi L."/>
            <person name="Xin Y."/>
            <person name="Zhou J."/>
            <person name="Deng J."/>
            <person name="Jiang H."/>
            <person name="Liu Y."/>
            <person name="Qu J."/>
            <person name="Song X.-Z."/>
            <person name="Zhang L."/>
            <person name="Villasana D."/>
            <person name="Johnson A."/>
            <person name="Liu J."/>
            <person name="Liyanage D."/>
            <person name="Lorensuhewa L."/>
            <person name="Robinson T."/>
            <person name="Song A."/>
            <person name="Song B.-B."/>
            <person name="Dinh H."/>
            <person name="Thornton R."/>
            <person name="Coyle M."/>
            <person name="Francisco L."/>
            <person name="Jackson L."/>
            <person name="Javaid M."/>
            <person name="Korchina V."/>
            <person name="Kovar C."/>
            <person name="Mata R."/>
            <person name="Mathew T."/>
            <person name="Ngo R."/>
            <person name="Nguyen L."/>
            <person name="Nguyen N."/>
            <person name="Okwuonu G."/>
            <person name="Ongeri F."/>
            <person name="Pham C."/>
            <person name="Simmons D."/>
            <person name="Wilczek-Boney K."/>
            <person name="Hale W."/>
            <person name="Jakkamsetti A."/>
            <person name="Pham P."/>
            <person name="Ruth R."/>
            <person name="San Lucas F."/>
            <person name="Warren J."/>
            <person name="Zhang J."/>
            <person name="Zhao Z."/>
            <person name="Zhou C."/>
            <person name="Zhu D."/>
            <person name="Lee S."/>
            <person name="Bess C."/>
            <person name="Blankenburg K."/>
            <person name="Forbes L."/>
            <person name="Fu Q."/>
            <person name="Gubbala S."/>
            <person name="Hirani K."/>
            <person name="Jayaseelan J.C."/>
            <person name="Lara F."/>
            <person name="Munidasa M."/>
            <person name="Palculict T."/>
            <person name="Patil S."/>
            <person name="Pu L.-L."/>
            <person name="Saada N."/>
            <person name="Tang L."/>
            <person name="Weissenberger G."/>
            <person name="Zhu Y."/>
            <person name="Hemphill L."/>
            <person name="Shang Y."/>
            <person name="Youmans B."/>
            <person name="Ayvaz T."/>
            <person name="Ross M."/>
            <person name="Santibanez J."/>
            <person name="Aqrawi P."/>
            <person name="Gross S."/>
            <person name="Joshi V."/>
            <person name="Fowler G."/>
            <person name="Nazareth L."/>
            <person name="Reid J."/>
            <person name="Worley K."/>
            <person name="Petrosino J."/>
            <person name="Highlander S."/>
            <person name="Gibbs R."/>
        </authorList>
    </citation>
    <scope>NUCLEOTIDE SEQUENCE [LARGE SCALE GENOMIC DNA]</scope>
    <source>
        <strain evidence="4">DSM 15272</strain>
    </source>
</reference>
<dbReference type="AlphaFoldDB" id="E2SFK4"/>
<dbReference type="OrthoDB" id="70840at2"/>
<evidence type="ECO:0000256" key="2">
    <source>
        <dbReference type="ARBA" id="ARBA00023315"/>
    </source>
</evidence>
<comment type="caution">
    <text evidence="4">The sequence shown here is derived from an EMBL/GenBank/DDBJ whole genome shotgun (WGS) entry which is preliminary data.</text>
</comment>
<dbReference type="SUPFAM" id="SSF55729">
    <property type="entry name" value="Acyl-CoA N-acyltransferases (Nat)"/>
    <property type="match status" value="1"/>
</dbReference>
<dbReference type="eggNOG" id="COG0456">
    <property type="taxonomic scope" value="Bacteria"/>
</dbReference>
<dbReference type="InterPro" id="IPR016181">
    <property type="entry name" value="Acyl_CoA_acyltransferase"/>
</dbReference>
<keyword evidence="2" id="KW-0012">Acyltransferase</keyword>
<keyword evidence="5" id="KW-1185">Reference proteome</keyword>